<evidence type="ECO:0000313" key="2">
    <source>
        <dbReference type="Proteomes" id="UP000249377"/>
    </source>
</evidence>
<dbReference type="AlphaFoldDB" id="A0A328U8D1"/>
<gene>
    <name evidence="1" type="ORF">DPQ25_13890</name>
</gene>
<accession>A0A328U8D1</accession>
<protein>
    <submittedName>
        <fullName evidence="1">Uncharacterized protein</fullName>
    </submittedName>
</protein>
<dbReference type="EMBL" id="QLYR01000018">
    <property type="protein sequence ID" value="RAQ21989.1"/>
    <property type="molecule type" value="Genomic_DNA"/>
</dbReference>
<name>A0A328U8D1_9FIRM</name>
<reference evidence="1 2" key="1">
    <citation type="submission" date="2018-06" db="EMBL/GenBank/DDBJ databases">
        <title>Noncontiguous genome sequence of Ruminococcaceae bacterium ASD2818.</title>
        <authorList>
            <person name="Chaplin A.V."/>
            <person name="Sokolova S.R."/>
            <person name="Kochetkova T.O."/>
            <person name="Goltsov A.Y."/>
            <person name="Trofimov D.Y."/>
            <person name="Efimov B.A."/>
        </authorList>
    </citation>
    <scope>NUCLEOTIDE SEQUENCE [LARGE SCALE GENOMIC DNA]</scope>
    <source>
        <strain evidence="1 2">ASD2818</strain>
    </source>
</reference>
<organism evidence="1 2">
    <name type="scientific">Hydrogeniiclostridium mannosilyticum</name>
    <dbReference type="NCBI Taxonomy" id="2764322"/>
    <lineage>
        <taxon>Bacteria</taxon>
        <taxon>Bacillati</taxon>
        <taxon>Bacillota</taxon>
        <taxon>Clostridia</taxon>
        <taxon>Eubacteriales</taxon>
        <taxon>Acutalibacteraceae</taxon>
        <taxon>Hydrogeniiclostridium</taxon>
    </lineage>
</organism>
<evidence type="ECO:0000313" key="1">
    <source>
        <dbReference type="EMBL" id="RAQ21989.1"/>
    </source>
</evidence>
<dbReference type="Proteomes" id="UP000249377">
    <property type="component" value="Unassembled WGS sequence"/>
</dbReference>
<keyword evidence="2" id="KW-1185">Reference proteome</keyword>
<comment type="caution">
    <text evidence="1">The sequence shown here is derived from an EMBL/GenBank/DDBJ whole genome shotgun (WGS) entry which is preliminary data.</text>
</comment>
<proteinExistence type="predicted"/>
<sequence length="105" mass="11715">MKRAEIPAELLADVKNYLNITWEDKATDGKIRGLIASGSVYLDGKGGEAMDYETDGEPRTLLFEYVRYMRDGAQDVFENNYLARILAMQNERAVGRHVESAAPSG</sequence>
<dbReference type="RefSeq" id="WP_112333778.1">
    <property type="nucleotide sequence ID" value="NZ_JADPHD010000017.1"/>
</dbReference>